<dbReference type="OrthoDB" id="5769209at2"/>
<protein>
    <recommendedName>
        <fullName evidence="5">Transposase</fullName>
    </recommendedName>
</protein>
<evidence type="ECO:0000313" key="1">
    <source>
        <dbReference type="EMBL" id="QEN04148.1"/>
    </source>
</evidence>
<evidence type="ECO:0008006" key="5">
    <source>
        <dbReference type="Google" id="ProtNLM"/>
    </source>
</evidence>
<dbReference type="RefSeq" id="WP_149567402.1">
    <property type="nucleotide sequence ID" value="NZ_CP035807.1"/>
</dbReference>
<dbReference type="SUPFAM" id="SSF46689">
    <property type="entry name" value="Homeodomain-like"/>
    <property type="match status" value="1"/>
</dbReference>
<organism evidence="3 4">
    <name type="scientific">Thiospirochaeta perfilievii</name>
    <dbReference type="NCBI Taxonomy" id="252967"/>
    <lineage>
        <taxon>Bacteria</taxon>
        <taxon>Pseudomonadati</taxon>
        <taxon>Spirochaetota</taxon>
        <taxon>Spirochaetia</taxon>
        <taxon>Spirochaetales</taxon>
        <taxon>Spirochaetaceae</taxon>
        <taxon>Thiospirochaeta</taxon>
    </lineage>
</organism>
<keyword evidence="4" id="KW-1185">Reference proteome</keyword>
<gene>
    <name evidence="1" type="ORF">EW093_05335</name>
    <name evidence="2" type="ORF">EW093_05615</name>
    <name evidence="3" type="ORF">EW093_16705</name>
</gene>
<reference evidence="3 4" key="2">
    <citation type="submission" date="2019-09" db="EMBL/GenBank/DDBJ databases">
        <title>Complete Genome Sequence and Methylome Analysis of free living Spirochaetas.</title>
        <authorList>
            <person name="Leshcheva N."/>
            <person name="Mikheeva N."/>
        </authorList>
    </citation>
    <scope>NUCLEOTIDE SEQUENCE [LARGE SCALE GENOMIC DNA]</scope>
    <source>
        <strain evidence="3 4">P</strain>
    </source>
</reference>
<dbReference type="EMBL" id="CP035807">
    <property type="protein sequence ID" value="QEN06259.1"/>
    <property type="molecule type" value="Genomic_DNA"/>
</dbReference>
<dbReference type="InterPro" id="IPR009057">
    <property type="entry name" value="Homeodomain-like_sf"/>
</dbReference>
<dbReference type="KEGG" id="sper:EW093_05335"/>
<proteinExistence type="predicted"/>
<dbReference type="EMBL" id="CP035807">
    <property type="protein sequence ID" value="QEN04203.1"/>
    <property type="molecule type" value="Genomic_DNA"/>
</dbReference>
<sequence>MKSKYTLEERKQLVIEQQKSGLTITEFTKQKNIKQTTFQNWLRRLKETESEKFVKVKLKSEKPLEPTLLMINSIKLEIPATVSSSKIAQIISVIREI</sequence>
<dbReference type="NCBIfam" id="NF047593">
    <property type="entry name" value="IS66_ISAeme5_TnpA"/>
    <property type="match status" value="1"/>
</dbReference>
<dbReference type="EMBL" id="CP035807">
    <property type="protein sequence ID" value="QEN04148.1"/>
    <property type="molecule type" value="Genomic_DNA"/>
</dbReference>
<dbReference type="Proteomes" id="UP000323824">
    <property type="component" value="Chromosome"/>
</dbReference>
<reference evidence="3 4" key="1">
    <citation type="submission" date="2019-02" db="EMBL/GenBank/DDBJ databases">
        <authorList>
            <person name="Fomenkov A."/>
            <person name="Dubinina G."/>
            <person name="Grabovich M."/>
            <person name="Vincze T."/>
            <person name="Roberts R.J."/>
        </authorList>
    </citation>
    <scope>NUCLEOTIDE SEQUENCE [LARGE SCALE GENOMIC DNA]</scope>
    <source>
        <strain evidence="3 4">P</strain>
    </source>
</reference>
<dbReference type="KEGG" id="sper:EW093_16705"/>
<evidence type="ECO:0000313" key="3">
    <source>
        <dbReference type="EMBL" id="QEN06259.1"/>
    </source>
</evidence>
<dbReference type="AlphaFoldDB" id="A0A5C1QGQ2"/>
<dbReference type="InterPro" id="IPR036388">
    <property type="entry name" value="WH-like_DNA-bd_sf"/>
</dbReference>
<name>A0A5C1QGQ2_9SPIO</name>
<evidence type="ECO:0000313" key="4">
    <source>
        <dbReference type="Proteomes" id="UP000323824"/>
    </source>
</evidence>
<evidence type="ECO:0000313" key="2">
    <source>
        <dbReference type="EMBL" id="QEN04203.1"/>
    </source>
</evidence>
<accession>A0A5C1QGQ2</accession>
<dbReference type="Gene3D" id="1.10.10.10">
    <property type="entry name" value="Winged helix-like DNA-binding domain superfamily/Winged helix DNA-binding domain"/>
    <property type="match status" value="1"/>
</dbReference>
<dbReference type="KEGG" id="sper:EW093_05615"/>